<accession>A0A1H2DDT0</accession>
<name>A0A1H2DDT0_9ACTN</name>
<dbReference type="Pfam" id="PF00702">
    <property type="entry name" value="Hydrolase"/>
    <property type="match status" value="1"/>
</dbReference>
<dbReference type="InterPro" id="IPR023214">
    <property type="entry name" value="HAD_sf"/>
</dbReference>
<dbReference type="Proteomes" id="UP000198688">
    <property type="component" value="Chromosome I"/>
</dbReference>
<evidence type="ECO:0000313" key="2">
    <source>
        <dbReference type="Proteomes" id="UP000198688"/>
    </source>
</evidence>
<gene>
    <name evidence="1" type="ORF">SAMN04489716_9339</name>
</gene>
<reference evidence="1 2" key="1">
    <citation type="submission" date="2016-10" db="EMBL/GenBank/DDBJ databases">
        <authorList>
            <person name="de Groot N.N."/>
        </authorList>
    </citation>
    <scope>NUCLEOTIDE SEQUENCE [LARGE SCALE GENOMIC DNA]</scope>
    <source>
        <strain evidence="1 2">DSM 43941</strain>
    </source>
</reference>
<dbReference type="OrthoDB" id="9800058at2"/>
<dbReference type="GO" id="GO:0050308">
    <property type="term" value="F:sugar-phosphatase activity"/>
    <property type="evidence" value="ECO:0007669"/>
    <property type="project" value="TreeGrafter"/>
</dbReference>
<dbReference type="InterPro" id="IPR051806">
    <property type="entry name" value="HAD-like_SPP"/>
</dbReference>
<sequence length="230" mass="23758">MNAGSLPPPAGSPSREPVDVRWDLSSIAAVLLDMDGTLVDSDKAIAQAWTAWAIEHRVVPAAALAISHGTPTSDVVRALLPGLDETEVIRSVRRQWALQYDDLSDVSALSGAHRLLSTLRRLDLPWAVVTNADATLAAARLGAAGIAAPLLITADDVIAGKPDPEGYLAAAGRLGVPSSACLVVEDSPAGLAAGRAAGMRTAGLRGIDADIPLTNLEQLADLLRSRDATG</sequence>
<dbReference type="InterPro" id="IPR036412">
    <property type="entry name" value="HAD-like_sf"/>
</dbReference>
<dbReference type="PANTHER" id="PTHR43481:SF4">
    <property type="entry name" value="GLYCEROL-1-PHOSPHATE PHOSPHOHYDROLASE 1-RELATED"/>
    <property type="match status" value="1"/>
</dbReference>
<dbReference type="STRING" id="113562.SAMN04489716_9339"/>
<dbReference type="SUPFAM" id="SSF56784">
    <property type="entry name" value="HAD-like"/>
    <property type="match status" value="1"/>
</dbReference>
<protein>
    <submittedName>
        <fullName evidence="1">Sugar-phosphatase</fullName>
    </submittedName>
</protein>
<dbReference type="Gene3D" id="3.40.50.1000">
    <property type="entry name" value="HAD superfamily/HAD-like"/>
    <property type="match status" value="1"/>
</dbReference>
<dbReference type="NCBIfam" id="TIGR01509">
    <property type="entry name" value="HAD-SF-IA-v3"/>
    <property type="match status" value="1"/>
</dbReference>
<organism evidence="1 2">
    <name type="scientific">Actinoplanes derwentensis</name>
    <dbReference type="NCBI Taxonomy" id="113562"/>
    <lineage>
        <taxon>Bacteria</taxon>
        <taxon>Bacillati</taxon>
        <taxon>Actinomycetota</taxon>
        <taxon>Actinomycetes</taxon>
        <taxon>Micromonosporales</taxon>
        <taxon>Micromonosporaceae</taxon>
        <taxon>Actinoplanes</taxon>
    </lineage>
</organism>
<dbReference type="InterPro" id="IPR023198">
    <property type="entry name" value="PGP-like_dom2"/>
</dbReference>
<dbReference type="AlphaFoldDB" id="A0A1H2DDT0"/>
<dbReference type="SFLD" id="SFLDS00003">
    <property type="entry name" value="Haloacid_Dehalogenase"/>
    <property type="match status" value="1"/>
</dbReference>
<evidence type="ECO:0000313" key="1">
    <source>
        <dbReference type="EMBL" id="SDT80744.1"/>
    </source>
</evidence>
<dbReference type="EMBL" id="LT629758">
    <property type="protein sequence ID" value="SDT80744.1"/>
    <property type="molecule type" value="Genomic_DNA"/>
</dbReference>
<dbReference type="Gene3D" id="1.10.150.240">
    <property type="entry name" value="Putative phosphatase, domain 2"/>
    <property type="match status" value="1"/>
</dbReference>
<dbReference type="SFLD" id="SFLDG01129">
    <property type="entry name" value="C1.5:_HAD__Beta-PGM__Phosphata"/>
    <property type="match status" value="1"/>
</dbReference>
<proteinExistence type="predicted"/>
<keyword evidence="2" id="KW-1185">Reference proteome</keyword>
<dbReference type="InterPro" id="IPR006439">
    <property type="entry name" value="HAD-SF_hydro_IA"/>
</dbReference>
<dbReference type="PANTHER" id="PTHR43481">
    <property type="entry name" value="FRUCTOSE-1-PHOSPHATE PHOSPHATASE"/>
    <property type="match status" value="1"/>
</dbReference>